<feature type="transmembrane region" description="Helical" evidence="7">
    <location>
        <begin position="469"/>
        <end position="487"/>
    </location>
</feature>
<proteinExistence type="predicted"/>
<feature type="transmembrane region" description="Helical" evidence="7">
    <location>
        <begin position="339"/>
        <end position="358"/>
    </location>
</feature>
<dbReference type="PROSITE" id="PS50850">
    <property type="entry name" value="MFS"/>
    <property type="match status" value="1"/>
</dbReference>
<evidence type="ECO:0000313" key="9">
    <source>
        <dbReference type="EMBL" id="NEE02625.1"/>
    </source>
</evidence>
<reference evidence="9 10" key="1">
    <citation type="submission" date="2020-02" db="EMBL/GenBank/DDBJ databases">
        <authorList>
            <person name="Li X.-J."/>
            <person name="Han X.-M."/>
        </authorList>
    </citation>
    <scope>NUCLEOTIDE SEQUENCE [LARGE SCALE GENOMIC DNA]</scope>
    <source>
        <strain evidence="9 10">CCTCC AB 2017055</strain>
    </source>
</reference>
<keyword evidence="6 7" id="KW-0472">Membrane</keyword>
<feature type="transmembrane region" description="Helical" evidence="7">
    <location>
        <begin position="170"/>
        <end position="192"/>
    </location>
</feature>
<feature type="transmembrane region" description="Helical" evidence="7">
    <location>
        <begin position="204"/>
        <end position="223"/>
    </location>
</feature>
<evidence type="ECO:0000259" key="8">
    <source>
        <dbReference type="PROSITE" id="PS50850"/>
    </source>
</evidence>
<dbReference type="InterPro" id="IPR004638">
    <property type="entry name" value="EmrB-like"/>
</dbReference>
<gene>
    <name evidence="9" type="ORF">G1H10_20880</name>
</gene>
<keyword evidence="10" id="KW-1185">Reference proteome</keyword>
<evidence type="ECO:0000256" key="2">
    <source>
        <dbReference type="ARBA" id="ARBA00022448"/>
    </source>
</evidence>
<comment type="caution">
    <text evidence="9">The sequence shown here is derived from an EMBL/GenBank/DDBJ whole genome shotgun (WGS) entry which is preliminary data.</text>
</comment>
<dbReference type="PANTHER" id="PTHR42718:SF46">
    <property type="entry name" value="BLR6921 PROTEIN"/>
    <property type="match status" value="1"/>
</dbReference>
<feature type="transmembrane region" description="Helical" evidence="7">
    <location>
        <begin position="402"/>
        <end position="424"/>
    </location>
</feature>
<dbReference type="Proteomes" id="UP000475214">
    <property type="component" value="Unassembled WGS sequence"/>
</dbReference>
<accession>A0A6L9SB89</accession>
<evidence type="ECO:0000256" key="4">
    <source>
        <dbReference type="ARBA" id="ARBA00022692"/>
    </source>
</evidence>
<dbReference type="InterPro" id="IPR020846">
    <property type="entry name" value="MFS_dom"/>
</dbReference>
<dbReference type="Gene3D" id="1.20.1250.20">
    <property type="entry name" value="MFS general substrate transporter like domains"/>
    <property type="match status" value="1"/>
</dbReference>
<feature type="transmembrane region" description="Helical" evidence="7">
    <location>
        <begin position="56"/>
        <end position="76"/>
    </location>
</feature>
<keyword evidence="2" id="KW-0813">Transport</keyword>
<dbReference type="InterPro" id="IPR036259">
    <property type="entry name" value="MFS_trans_sf"/>
</dbReference>
<evidence type="ECO:0000256" key="3">
    <source>
        <dbReference type="ARBA" id="ARBA00022475"/>
    </source>
</evidence>
<dbReference type="AlphaFoldDB" id="A0A6L9SB89"/>
<sequence length="510" mass="52834">MDDPSTPSDKLDRGVIVTGLVVISGTIMVLLDTTIVNVALDTLRRELDTPLVTTQWVVTGYLLAVGVVIPVTGWAIDRFGAKTVWITAITLFTTGSVLCASAWSIQSLIAFRLLQGLGGGMLIPGGQTIIARAAGPERMGRAMSLIGVPMLLGPVLGPVLGGFIVQHVSWHWIFLINVPVGALAVWLAVRKLPAGGALAEPGRLDYRGLVLLSGGLVCLLYGLSEASARAGFAEWGVIGWLIAGAALVAGYVMYSLKIGPSSIVDVRLFANRTFASGSVAILLIAVGMFGAMLLLPLYYQNVRGEGAFGAGLLLAPQGLGAMVAMPLAGRITDRAGAGYVVPVGVVLALLGTAPYGAVGAETSYVWLALALFVRGLGFGAVMMPTIATSYSRLSKAAVSRGATTVSAIQQVGGSLGSALLVMVFTRASAAEFEEAGLSGADGGIDQMGSIPADAREAAAPLLANAFGQAFWVSFGLLTLILIPAYFFPRKRKARNAPPAVESDARRSTHG</sequence>
<protein>
    <submittedName>
        <fullName evidence="9">DHA2 family efflux MFS transporter permease subunit</fullName>
    </submittedName>
</protein>
<dbReference type="SUPFAM" id="SSF103473">
    <property type="entry name" value="MFS general substrate transporter"/>
    <property type="match status" value="1"/>
</dbReference>
<feature type="transmembrane region" description="Helical" evidence="7">
    <location>
        <begin position="142"/>
        <end position="164"/>
    </location>
</feature>
<evidence type="ECO:0000256" key="1">
    <source>
        <dbReference type="ARBA" id="ARBA00004651"/>
    </source>
</evidence>
<evidence type="ECO:0000256" key="7">
    <source>
        <dbReference type="SAM" id="Phobius"/>
    </source>
</evidence>
<keyword evidence="3" id="KW-1003">Cell membrane</keyword>
<feature type="transmembrane region" description="Helical" evidence="7">
    <location>
        <begin position="109"/>
        <end position="130"/>
    </location>
</feature>
<feature type="transmembrane region" description="Helical" evidence="7">
    <location>
        <begin position="307"/>
        <end position="327"/>
    </location>
</feature>
<comment type="subcellular location">
    <subcellularLocation>
        <location evidence="1">Cell membrane</location>
        <topology evidence="1">Multi-pass membrane protein</topology>
    </subcellularLocation>
</comment>
<feature type="domain" description="Major facilitator superfamily (MFS) profile" evidence="8">
    <location>
        <begin position="18"/>
        <end position="492"/>
    </location>
</feature>
<feature type="transmembrane region" description="Helical" evidence="7">
    <location>
        <begin position="364"/>
        <end position="390"/>
    </location>
</feature>
<dbReference type="GO" id="GO:0005886">
    <property type="term" value="C:plasma membrane"/>
    <property type="evidence" value="ECO:0007669"/>
    <property type="project" value="UniProtKB-SubCell"/>
</dbReference>
<dbReference type="GO" id="GO:0022857">
    <property type="term" value="F:transmembrane transporter activity"/>
    <property type="evidence" value="ECO:0007669"/>
    <property type="project" value="InterPro"/>
</dbReference>
<name>A0A6L9SB89_9ACTN</name>
<feature type="transmembrane region" description="Helical" evidence="7">
    <location>
        <begin position="274"/>
        <end position="295"/>
    </location>
</feature>
<evidence type="ECO:0000313" key="10">
    <source>
        <dbReference type="Proteomes" id="UP000475214"/>
    </source>
</evidence>
<keyword evidence="5 7" id="KW-1133">Transmembrane helix</keyword>
<dbReference type="NCBIfam" id="TIGR00711">
    <property type="entry name" value="efflux_EmrB"/>
    <property type="match status" value="1"/>
</dbReference>
<organism evidence="9 10">
    <name type="scientific">Phytoactinopolyspora halotolerans</name>
    <dbReference type="NCBI Taxonomy" id="1981512"/>
    <lineage>
        <taxon>Bacteria</taxon>
        <taxon>Bacillati</taxon>
        <taxon>Actinomycetota</taxon>
        <taxon>Actinomycetes</taxon>
        <taxon>Jiangellales</taxon>
        <taxon>Jiangellaceae</taxon>
        <taxon>Phytoactinopolyspora</taxon>
    </lineage>
</organism>
<dbReference type="CDD" id="cd17503">
    <property type="entry name" value="MFS_LmrB_MDR_like"/>
    <property type="match status" value="1"/>
</dbReference>
<feature type="transmembrane region" description="Helical" evidence="7">
    <location>
        <begin position="235"/>
        <end position="254"/>
    </location>
</feature>
<dbReference type="Gene3D" id="1.20.1720.10">
    <property type="entry name" value="Multidrug resistance protein D"/>
    <property type="match status" value="1"/>
</dbReference>
<keyword evidence="4 7" id="KW-0812">Transmembrane</keyword>
<dbReference type="EMBL" id="JAAGOA010000016">
    <property type="protein sequence ID" value="NEE02625.1"/>
    <property type="molecule type" value="Genomic_DNA"/>
</dbReference>
<feature type="transmembrane region" description="Helical" evidence="7">
    <location>
        <begin position="83"/>
        <end position="103"/>
    </location>
</feature>
<evidence type="ECO:0000256" key="6">
    <source>
        <dbReference type="ARBA" id="ARBA00023136"/>
    </source>
</evidence>
<evidence type="ECO:0000256" key="5">
    <source>
        <dbReference type="ARBA" id="ARBA00022989"/>
    </source>
</evidence>
<feature type="transmembrane region" description="Helical" evidence="7">
    <location>
        <begin position="15"/>
        <end position="36"/>
    </location>
</feature>
<dbReference type="Pfam" id="PF07690">
    <property type="entry name" value="MFS_1"/>
    <property type="match status" value="1"/>
</dbReference>
<dbReference type="PANTHER" id="PTHR42718">
    <property type="entry name" value="MAJOR FACILITATOR SUPERFAMILY MULTIDRUG TRANSPORTER MFSC"/>
    <property type="match status" value="1"/>
</dbReference>
<dbReference type="InterPro" id="IPR011701">
    <property type="entry name" value="MFS"/>
</dbReference>